<protein>
    <submittedName>
        <fullName evidence="3">DUF397 domain-containing protein</fullName>
    </submittedName>
</protein>
<accession>A0A2W4JMQ9</accession>
<dbReference type="STRING" id="1111738.GCA_000427905_00234"/>
<dbReference type="InterPro" id="IPR007278">
    <property type="entry name" value="DUF397"/>
</dbReference>
<proteinExistence type="predicted"/>
<evidence type="ECO:0000313" key="3">
    <source>
        <dbReference type="EMBL" id="PZN00333.1"/>
    </source>
</evidence>
<reference evidence="2" key="1">
    <citation type="submission" date="2018-05" db="EMBL/GenBank/DDBJ databases">
        <authorList>
            <person name="Moura L."/>
            <person name="Setubal J.C."/>
        </authorList>
    </citation>
    <scope>NUCLEOTIDE SEQUENCE</scope>
    <source>
        <strain evidence="2">ZC4RG45</strain>
    </source>
</reference>
<gene>
    <name evidence="2" type="ORF">DIU77_014120</name>
    <name evidence="3" type="ORF">DIU77_03905</name>
</gene>
<feature type="domain" description="DUF397" evidence="1">
    <location>
        <begin position="16"/>
        <end position="69"/>
    </location>
</feature>
<evidence type="ECO:0000259" key="1">
    <source>
        <dbReference type="Pfam" id="PF04149"/>
    </source>
</evidence>
<dbReference type="EMBL" id="QGUI01000093">
    <property type="protein sequence ID" value="PZN00333.1"/>
    <property type="molecule type" value="Genomic_DNA"/>
</dbReference>
<dbReference type="Proteomes" id="UP000249324">
    <property type="component" value="Unassembled WGS sequence"/>
</dbReference>
<organism evidence="3">
    <name type="scientific">Thermocrispum agreste</name>
    <dbReference type="NCBI Taxonomy" id="37925"/>
    <lineage>
        <taxon>Bacteria</taxon>
        <taxon>Bacillati</taxon>
        <taxon>Actinomycetota</taxon>
        <taxon>Actinomycetes</taxon>
        <taxon>Pseudonocardiales</taxon>
        <taxon>Pseudonocardiaceae</taxon>
        <taxon>Thermocrispum</taxon>
    </lineage>
</organism>
<reference evidence="2 4" key="3">
    <citation type="journal article" date="2021" name="BMC Genomics">
        <title>Genome-resolved metagenome and metatranscriptome analyses of thermophilic composting reveal key bacterial players and their metabolic interactions.</title>
        <authorList>
            <person name="Braga L.P.P."/>
            <person name="Pereira R.V."/>
            <person name="Martins L.F."/>
            <person name="Moura L.M.S."/>
            <person name="Sanchez F.B."/>
            <person name="Patane J.S.L."/>
            <person name="da Silva A.M."/>
            <person name="Setubal J.C."/>
        </authorList>
    </citation>
    <scope>NUCLEOTIDE SEQUENCE [LARGE SCALE GENOMIC DNA]</scope>
    <source>
        <strain evidence="2">ZC4RG45</strain>
    </source>
</reference>
<reference evidence="2" key="4">
    <citation type="submission" date="2023-08" db="EMBL/GenBank/DDBJ databases">
        <authorList>
            <person name="Guima S.E.S."/>
            <person name="Martins L.F."/>
            <person name="Silva A.M."/>
            <person name="Setubal J.C."/>
        </authorList>
    </citation>
    <scope>NUCLEOTIDE SEQUENCE</scope>
    <source>
        <strain evidence="2">ZC4RG45</strain>
    </source>
</reference>
<evidence type="ECO:0000313" key="4">
    <source>
        <dbReference type="Proteomes" id="UP000249324"/>
    </source>
</evidence>
<sequence length="78" mass="8403">MSDVERRDAGFVDHPGWFKSSFSGSAGSCVEVNMTAVEGAVLVRHSKNPEGGVLRFTADEWRAFEAGVRAGEFSLPEA</sequence>
<dbReference type="AlphaFoldDB" id="A0A2W4JMQ9"/>
<name>A0A2W4JMQ9_9PSEU</name>
<evidence type="ECO:0000313" key="2">
    <source>
        <dbReference type="EMBL" id="MFO7193374.1"/>
    </source>
</evidence>
<comment type="caution">
    <text evidence="3">The sequence shown here is derived from an EMBL/GenBank/DDBJ whole genome shotgun (WGS) entry which is preliminary data.</text>
</comment>
<dbReference type="Pfam" id="PF04149">
    <property type="entry name" value="DUF397"/>
    <property type="match status" value="1"/>
</dbReference>
<dbReference type="EMBL" id="QGUI02000203">
    <property type="protein sequence ID" value="MFO7193374.1"/>
    <property type="molecule type" value="Genomic_DNA"/>
</dbReference>
<reference evidence="3" key="2">
    <citation type="submission" date="2018-05" db="EMBL/GenBank/DDBJ databases">
        <authorList>
            <person name="Lanie J.A."/>
            <person name="Ng W.-L."/>
            <person name="Kazmierczak K.M."/>
            <person name="Andrzejewski T.M."/>
            <person name="Davidsen T.M."/>
            <person name="Wayne K.J."/>
            <person name="Tettelin H."/>
            <person name="Glass J.I."/>
            <person name="Rusch D."/>
            <person name="Podicherti R."/>
            <person name="Tsui H.-C.T."/>
            <person name="Winkler M.E."/>
        </authorList>
    </citation>
    <scope>NUCLEOTIDE SEQUENCE</scope>
    <source>
        <strain evidence="3">ZC4RG45</strain>
    </source>
</reference>